<dbReference type="VEuPathDB" id="FungiDB:PTTG_09855"/>
<evidence type="ECO:0000256" key="4">
    <source>
        <dbReference type="ARBA" id="ARBA00012801"/>
    </source>
</evidence>
<dbReference type="PROSITE" id="PS01064">
    <property type="entry name" value="PYRIDOX_OXIDASE"/>
    <property type="match status" value="1"/>
</dbReference>
<dbReference type="GO" id="GO:0010181">
    <property type="term" value="F:FMN binding"/>
    <property type="evidence" value="ECO:0007669"/>
    <property type="project" value="InterPro"/>
</dbReference>
<keyword evidence="6" id="KW-0288">FMN</keyword>
<evidence type="ECO:0000256" key="5">
    <source>
        <dbReference type="ARBA" id="ARBA00022630"/>
    </source>
</evidence>
<dbReference type="UniPathway" id="UPA01068">
    <property type="reaction ID" value="UER00304"/>
</dbReference>
<proteinExistence type="inferred from homology"/>
<dbReference type="EnsemblFungi" id="PTTG_09855-t43_1">
    <property type="protein sequence ID" value="PTTG_09855-t43_1-p1"/>
    <property type="gene ID" value="PTTG_09855"/>
</dbReference>
<evidence type="ECO:0000256" key="3">
    <source>
        <dbReference type="ARBA" id="ARBA00005037"/>
    </source>
</evidence>
<dbReference type="PANTHER" id="PTHR10851">
    <property type="entry name" value="PYRIDOXINE-5-PHOSPHATE OXIDASE"/>
    <property type="match status" value="1"/>
</dbReference>
<reference evidence="11 12" key="3">
    <citation type="journal article" date="2017" name="G3 (Bethesda)">
        <title>Comparative analysis highlights variable genome content of wheat rusts and divergence of the mating loci.</title>
        <authorList>
            <person name="Cuomo C.A."/>
            <person name="Bakkeren G."/>
            <person name="Khalil H.B."/>
            <person name="Panwar V."/>
            <person name="Joly D."/>
            <person name="Linning R."/>
            <person name="Sakthikumar S."/>
            <person name="Song X."/>
            <person name="Adiconis X."/>
            <person name="Fan L."/>
            <person name="Goldberg J.M."/>
            <person name="Levin J.Z."/>
            <person name="Young S."/>
            <person name="Zeng Q."/>
            <person name="Anikster Y."/>
            <person name="Bruce M."/>
            <person name="Wang M."/>
            <person name="Yin C."/>
            <person name="McCallum B."/>
            <person name="Szabo L.J."/>
            <person name="Hulbert S."/>
            <person name="Chen X."/>
            <person name="Fellers J.P."/>
        </authorList>
    </citation>
    <scope>NUCLEOTIDE SEQUENCE</scope>
    <source>
        <strain evidence="11">isolate 1-1 / race 1 (BBBD)</strain>
        <strain evidence="12">Isolate 1-1 / race 1 (BBBD)</strain>
    </source>
</reference>
<comment type="cofactor">
    <cofactor evidence="1">
        <name>FMN</name>
        <dbReference type="ChEBI" id="CHEBI:58210"/>
    </cofactor>
</comment>
<evidence type="ECO:0000256" key="6">
    <source>
        <dbReference type="ARBA" id="ARBA00022643"/>
    </source>
</evidence>
<evidence type="ECO:0000256" key="7">
    <source>
        <dbReference type="ARBA" id="ARBA00023002"/>
    </source>
</evidence>
<dbReference type="GO" id="GO:0004733">
    <property type="term" value="F:pyridoxamine phosphate oxidase activity"/>
    <property type="evidence" value="ECO:0007669"/>
    <property type="project" value="UniProtKB-EC"/>
</dbReference>
<reference evidence="10" key="2">
    <citation type="submission" date="2016-05" db="EMBL/GenBank/DDBJ databases">
        <title>Comparative analysis highlights variable genome content of wheat rusts and divergence of the mating loci.</title>
        <authorList>
            <person name="Cuomo C.A."/>
            <person name="Bakkeren G."/>
            <person name="Szabo L."/>
            <person name="Khalil H."/>
            <person name="Joly D."/>
            <person name="Goldberg J."/>
            <person name="Young S."/>
            <person name="Zeng Q."/>
            <person name="Fellers J."/>
        </authorList>
    </citation>
    <scope>NUCLEOTIDE SEQUENCE [LARGE SCALE GENOMIC DNA]</scope>
    <source>
        <strain evidence="10">1-1 BBBD Race 1</strain>
    </source>
</reference>
<dbReference type="InterPro" id="IPR019576">
    <property type="entry name" value="Pyridoxamine_oxidase_dimer_C"/>
</dbReference>
<dbReference type="NCBIfam" id="TIGR00558">
    <property type="entry name" value="pdxH"/>
    <property type="match status" value="1"/>
</dbReference>
<dbReference type="OrthoDB" id="303614at2759"/>
<evidence type="ECO:0000259" key="8">
    <source>
        <dbReference type="Pfam" id="PF01243"/>
    </source>
</evidence>
<evidence type="ECO:0000259" key="9">
    <source>
        <dbReference type="Pfam" id="PF10590"/>
    </source>
</evidence>
<reference evidence="10" key="1">
    <citation type="submission" date="2009-11" db="EMBL/GenBank/DDBJ databases">
        <authorList>
            <consortium name="The Broad Institute Genome Sequencing Platform"/>
            <person name="Ward D."/>
            <person name="Feldgarden M."/>
            <person name="Earl A."/>
            <person name="Young S.K."/>
            <person name="Zeng Q."/>
            <person name="Koehrsen M."/>
            <person name="Alvarado L."/>
            <person name="Berlin A."/>
            <person name="Bochicchio J."/>
            <person name="Borenstein D."/>
            <person name="Chapman S.B."/>
            <person name="Chen Z."/>
            <person name="Engels R."/>
            <person name="Freedman E."/>
            <person name="Gellesch M."/>
            <person name="Goldberg J."/>
            <person name="Griggs A."/>
            <person name="Gujja S."/>
            <person name="Heilman E."/>
            <person name="Heiman D."/>
            <person name="Hepburn T."/>
            <person name="Howarth C."/>
            <person name="Jen D."/>
            <person name="Larson L."/>
            <person name="Lewis B."/>
            <person name="Mehta T."/>
            <person name="Park D."/>
            <person name="Pearson M."/>
            <person name="Roberts A."/>
            <person name="Saif S."/>
            <person name="Shea T."/>
            <person name="Shenoy N."/>
            <person name="Sisk P."/>
            <person name="Stolte C."/>
            <person name="Sykes S."/>
            <person name="Thomson T."/>
            <person name="Walk T."/>
            <person name="White J."/>
            <person name="Yandava C."/>
            <person name="Izard J."/>
            <person name="Baranova O.V."/>
            <person name="Blanton J.M."/>
            <person name="Tanner A.C."/>
            <person name="Dewhirst F.E."/>
            <person name="Haas B."/>
            <person name="Nusbaum C."/>
            <person name="Birren B."/>
        </authorList>
    </citation>
    <scope>NUCLEOTIDE SEQUENCE [LARGE SCALE GENOMIC DNA]</scope>
    <source>
        <strain evidence="10">1-1 BBBD Race 1</strain>
    </source>
</reference>
<keyword evidence="12" id="KW-1185">Reference proteome</keyword>
<evidence type="ECO:0000256" key="2">
    <source>
        <dbReference type="ARBA" id="ARBA00004738"/>
    </source>
</evidence>
<comment type="pathway">
    <text evidence="2">Cofactor metabolism; pyridoxal 5'-phosphate salvage; pyridoxal 5'-phosphate from pyridoxamine 5'-phosphate: step 1/1.</text>
</comment>
<dbReference type="InterPro" id="IPR012349">
    <property type="entry name" value="Split_barrel_FMN-bd"/>
</dbReference>
<dbReference type="NCBIfam" id="NF004231">
    <property type="entry name" value="PRK05679.1"/>
    <property type="match status" value="1"/>
</dbReference>
<feature type="domain" description="Pyridoxamine 5'-phosphate oxidase N-terminal" evidence="8">
    <location>
        <begin position="65"/>
        <end position="180"/>
    </location>
</feature>
<comment type="pathway">
    <text evidence="3">Cofactor metabolism; pyridoxal 5'-phosphate salvage; pyridoxal 5'-phosphate from pyridoxine 5'-phosphate: step 1/1.</text>
</comment>
<keyword evidence="7" id="KW-0560">Oxidoreductase</keyword>
<dbReference type="InterPro" id="IPR019740">
    <property type="entry name" value="Pyridox_Oxase_CS"/>
</dbReference>
<dbReference type="AlphaFoldDB" id="A0A180G8C6"/>
<reference evidence="11" key="4">
    <citation type="submission" date="2025-05" db="UniProtKB">
        <authorList>
            <consortium name="EnsemblFungi"/>
        </authorList>
    </citation>
    <scope>IDENTIFICATION</scope>
    <source>
        <strain evidence="11">isolate 1-1 / race 1 (BBBD)</strain>
    </source>
</reference>
<dbReference type="Pfam" id="PF10590">
    <property type="entry name" value="PNP_phzG_C"/>
    <property type="match status" value="1"/>
</dbReference>
<evidence type="ECO:0000313" key="10">
    <source>
        <dbReference type="EMBL" id="OAV88921.1"/>
    </source>
</evidence>
<feature type="domain" description="Pyridoxine 5'-phosphate oxidase dimerisation C-terminal" evidence="9">
    <location>
        <begin position="212"/>
        <end position="256"/>
    </location>
</feature>
<evidence type="ECO:0000313" key="11">
    <source>
        <dbReference type="EnsemblFungi" id="PTTG_09855-t43_1-p1"/>
    </source>
</evidence>
<evidence type="ECO:0000256" key="1">
    <source>
        <dbReference type="ARBA" id="ARBA00001917"/>
    </source>
</evidence>
<dbReference type="InterPro" id="IPR011576">
    <property type="entry name" value="Pyridox_Oxase_N"/>
</dbReference>
<protein>
    <recommendedName>
        <fullName evidence="4">pyridoxal 5'-phosphate synthase</fullName>
        <ecNumber evidence="4">1.4.3.5</ecNumber>
    </recommendedName>
</protein>
<dbReference type="Pfam" id="PF01243">
    <property type="entry name" value="PNPOx_N"/>
    <property type="match status" value="1"/>
</dbReference>
<organism evidence="10">
    <name type="scientific">Puccinia triticina (isolate 1-1 / race 1 (BBBD))</name>
    <name type="common">Brown leaf rust fungus</name>
    <dbReference type="NCBI Taxonomy" id="630390"/>
    <lineage>
        <taxon>Eukaryota</taxon>
        <taxon>Fungi</taxon>
        <taxon>Dikarya</taxon>
        <taxon>Basidiomycota</taxon>
        <taxon>Pucciniomycotina</taxon>
        <taxon>Pucciniomycetes</taxon>
        <taxon>Pucciniales</taxon>
        <taxon>Pucciniaceae</taxon>
        <taxon>Puccinia</taxon>
    </lineage>
</organism>
<dbReference type="GO" id="GO:0008615">
    <property type="term" value="P:pyridoxine biosynthetic process"/>
    <property type="evidence" value="ECO:0007669"/>
    <property type="project" value="InterPro"/>
</dbReference>
<dbReference type="STRING" id="630390.A0A180G8C6"/>
<gene>
    <name evidence="10" type="ORF">PTTG_09855</name>
</gene>
<keyword evidence="5" id="KW-0285">Flavoprotein</keyword>
<name>A0A180G8C6_PUCT1</name>
<dbReference type="EC" id="1.4.3.5" evidence="4"/>
<dbReference type="PIRSF" id="PIRSF000190">
    <property type="entry name" value="Pyd_amn-ph_oxd"/>
    <property type="match status" value="1"/>
</dbReference>
<dbReference type="Proteomes" id="UP000005240">
    <property type="component" value="Unassembled WGS sequence"/>
</dbReference>
<dbReference type="PANTHER" id="PTHR10851:SF0">
    <property type="entry name" value="PYRIDOXINE-5'-PHOSPHATE OXIDASE"/>
    <property type="match status" value="1"/>
</dbReference>
<dbReference type="HAMAP" id="MF_01629">
    <property type="entry name" value="PdxH"/>
    <property type="match status" value="1"/>
</dbReference>
<evidence type="ECO:0000313" key="12">
    <source>
        <dbReference type="Proteomes" id="UP000005240"/>
    </source>
</evidence>
<sequence>MLRTIGWRTARRTRLYQPTLARMASTEITSHQQYHSAGLTEHDLDPEPMAVFKRWFDEAQRSGKVAEPEAMCVSTVGPTGVPSARFVLLKKFDAAGFVFFTHYGSRKAAELAANPGVALAFYWGAIHQQVRVVGRAAPVAALESDQYFAGRPPGSRVGAWASPQSSPIVDRAQLLDAVAQHEQRFRLLPGSIDRDPPSEQDSQALIPRPPHWGGYRIVPHEIEFWVGRPNRLHDRFVYRRNPDDPHPAWTRERLAP</sequence>
<dbReference type="InterPro" id="IPR000659">
    <property type="entry name" value="Pyridox_Oxase"/>
</dbReference>
<dbReference type="SUPFAM" id="SSF50475">
    <property type="entry name" value="FMN-binding split barrel"/>
    <property type="match status" value="1"/>
</dbReference>
<dbReference type="EMBL" id="ADAS02000148">
    <property type="protein sequence ID" value="OAV88921.1"/>
    <property type="molecule type" value="Genomic_DNA"/>
</dbReference>
<dbReference type="Gene3D" id="2.30.110.10">
    <property type="entry name" value="Electron Transport, Fmn-binding Protein, Chain A"/>
    <property type="match status" value="1"/>
</dbReference>
<accession>A0A180G8C6</accession>